<dbReference type="InterPro" id="IPR003305">
    <property type="entry name" value="CenC_carb-bd"/>
</dbReference>
<evidence type="ECO:0000256" key="1">
    <source>
        <dbReference type="ARBA" id="ARBA00022801"/>
    </source>
</evidence>
<dbReference type="GO" id="GO:0016798">
    <property type="term" value="F:hydrolase activity, acting on glycosyl bonds"/>
    <property type="evidence" value="ECO:0007669"/>
    <property type="project" value="InterPro"/>
</dbReference>
<feature type="domain" description="CBM-cenC" evidence="2">
    <location>
        <begin position="27"/>
        <end position="148"/>
    </location>
</feature>
<dbReference type="SUPFAM" id="SSF49785">
    <property type="entry name" value="Galactose-binding domain-like"/>
    <property type="match status" value="1"/>
</dbReference>
<protein>
    <recommendedName>
        <fullName evidence="2">CBM-cenC domain-containing protein</fullName>
    </recommendedName>
</protein>
<gene>
    <name evidence="3" type="ORF">HUJ06_003523</name>
</gene>
<comment type="caution">
    <text evidence="3">The sequence shown here is derived from an EMBL/GenBank/DDBJ whole genome shotgun (WGS) entry which is preliminary data.</text>
</comment>
<keyword evidence="4" id="KW-1185">Reference proteome</keyword>
<dbReference type="EMBL" id="DUZY01000007">
    <property type="protein sequence ID" value="DAD45293.1"/>
    <property type="molecule type" value="Genomic_DNA"/>
</dbReference>
<dbReference type="AlphaFoldDB" id="A0A822ZKN2"/>
<organism evidence="3 4">
    <name type="scientific">Nelumbo nucifera</name>
    <name type="common">Sacred lotus</name>
    <dbReference type="NCBI Taxonomy" id="4432"/>
    <lineage>
        <taxon>Eukaryota</taxon>
        <taxon>Viridiplantae</taxon>
        <taxon>Streptophyta</taxon>
        <taxon>Embryophyta</taxon>
        <taxon>Tracheophyta</taxon>
        <taxon>Spermatophyta</taxon>
        <taxon>Magnoliopsida</taxon>
        <taxon>Proteales</taxon>
        <taxon>Nelumbonaceae</taxon>
        <taxon>Nelumbo</taxon>
    </lineage>
</organism>
<accession>A0A822ZKN2</accession>
<evidence type="ECO:0000259" key="2">
    <source>
        <dbReference type="Pfam" id="PF02018"/>
    </source>
</evidence>
<dbReference type="Proteomes" id="UP000607653">
    <property type="component" value="Unassembled WGS sequence"/>
</dbReference>
<dbReference type="Pfam" id="PF02018">
    <property type="entry name" value="CBM_4_9"/>
    <property type="match status" value="1"/>
</dbReference>
<dbReference type="InterPro" id="IPR008979">
    <property type="entry name" value="Galactose-bd-like_sf"/>
</dbReference>
<sequence length="163" mass="17547">MEGKRVVASWRKVNGNRINTQSGIADNIILNHDFSGGLHSWHPSCCNGYVVSGPSGNLEGVSSISGGSYAVVTNRKECWQGLEQDITARVLPGSTYNVSACVRVLGPLQGSAGVQATLKLEYPDSTTSYLFIGRAPVSKEQWEKVEGTCPAGLYFIWKGLPLE</sequence>
<evidence type="ECO:0000313" key="4">
    <source>
        <dbReference type="Proteomes" id="UP000607653"/>
    </source>
</evidence>
<proteinExistence type="predicted"/>
<keyword evidence="1" id="KW-0378">Hydrolase</keyword>
<name>A0A822ZKN2_NELNU</name>
<evidence type="ECO:0000313" key="3">
    <source>
        <dbReference type="EMBL" id="DAD45293.1"/>
    </source>
</evidence>
<dbReference type="Gene3D" id="2.60.120.260">
    <property type="entry name" value="Galactose-binding domain-like"/>
    <property type="match status" value="1"/>
</dbReference>
<reference evidence="3 4" key="1">
    <citation type="journal article" date="2020" name="Mol. Biol. Evol.">
        <title>Distinct Expression and Methylation Patterns for Genes with Different Fates following a Single Whole-Genome Duplication in Flowering Plants.</title>
        <authorList>
            <person name="Shi T."/>
            <person name="Rahmani R.S."/>
            <person name="Gugger P.F."/>
            <person name="Wang M."/>
            <person name="Li H."/>
            <person name="Zhang Y."/>
            <person name="Li Z."/>
            <person name="Wang Q."/>
            <person name="Van de Peer Y."/>
            <person name="Marchal K."/>
            <person name="Chen J."/>
        </authorList>
    </citation>
    <scope>NUCLEOTIDE SEQUENCE [LARGE SCALE GENOMIC DNA]</scope>
    <source>
        <tissue evidence="3">Leaf</tissue>
    </source>
</reference>